<sequence>MDYQTSLPFVVLFALLVNFLFRKILSAWKVNSGLPFPPGPTPRFIIGNLREIPTKLPWLTYMEWGLKYGELRKLVYARVLGKHIIIVNSHKTASDLFDKRSHIYSDRPVVPILNL</sequence>
<keyword evidence="10" id="KW-0503">Monooxygenase</keyword>
<dbReference type="InterPro" id="IPR050364">
    <property type="entry name" value="Cytochrome_P450_fung"/>
</dbReference>
<dbReference type="AlphaFoldDB" id="A0AAD7JF94"/>
<dbReference type="InterPro" id="IPR036396">
    <property type="entry name" value="Cyt_P450_sf"/>
</dbReference>
<evidence type="ECO:0000256" key="5">
    <source>
        <dbReference type="ARBA" id="ARBA00022692"/>
    </source>
</evidence>
<dbReference type="EMBL" id="JARJLG010000045">
    <property type="protein sequence ID" value="KAJ7761534.1"/>
    <property type="molecule type" value="Genomic_DNA"/>
</dbReference>
<dbReference type="PANTHER" id="PTHR46300">
    <property type="entry name" value="P450, PUTATIVE (EUROFUNG)-RELATED-RELATED"/>
    <property type="match status" value="1"/>
</dbReference>
<dbReference type="Proteomes" id="UP001215280">
    <property type="component" value="Unassembled WGS sequence"/>
</dbReference>
<evidence type="ECO:0000256" key="3">
    <source>
        <dbReference type="ARBA" id="ARBA00010617"/>
    </source>
</evidence>
<evidence type="ECO:0000256" key="10">
    <source>
        <dbReference type="ARBA" id="ARBA00023033"/>
    </source>
</evidence>
<evidence type="ECO:0000256" key="12">
    <source>
        <dbReference type="SAM" id="Phobius"/>
    </source>
</evidence>
<dbReference type="GO" id="GO:0020037">
    <property type="term" value="F:heme binding"/>
    <property type="evidence" value="ECO:0007669"/>
    <property type="project" value="InterPro"/>
</dbReference>
<keyword evidence="8" id="KW-0560">Oxidoreductase</keyword>
<gene>
    <name evidence="13" type="ORF">DFH07DRAFT_739985</name>
</gene>
<keyword evidence="9" id="KW-0408">Iron</keyword>
<comment type="caution">
    <text evidence="13">The sequence shown here is derived from an EMBL/GenBank/DDBJ whole genome shotgun (WGS) entry which is preliminary data.</text>
</comment>
<evidence type="ECO:0000256" key="9">
    <source>
        <dbReference type="ARBA" id="ARBA00023004"/>
    </source>
</evidence>
<evidence type="ECO:0000256" key="6">
    <source>
        <dbReference type="ARBA" id="ARBA00022723"/>
    </source>
</evidence>
<keyword evidence="4" id="KW-0349">Heme</keyword>
<evidence type="ECO:0000256" key="1">
    <source>
        <dbReference type="ARBA" id="ARBA00001971"/>
    </source>
</evidence>
<keyword evidence="7 12" id="KW-1133">Transmembrane helix</keyword>
<evidence type="ECO:0000256" key="4">
    <source>
        <dbReference type="ARBA" id="ARBA00022617"/>
    </source>
</evidence>
<comment type="subcellular location">
    <subcellularLocation>
        <location evidence="2">Membrane</location>
        <topology evidence="2">Single-pass membrane protein</topology>
    </subcellularLocation>
</comment>
<evidence type="ECO:0000256" key="8">
    <source>
        <dbReference type="ARBA" id="ARBA00023002"/>
    </source>
</evidence>
<dbReference type="SUPFAM" id="SSF48264">
    <property type="entry name" value="Cytochrome P450"/>
    <property type="match status" value="1"/>
</dbReference>
<evidence type="ECO:0000313" key="13">
    <source>
        <dbReference type="EMBL" id="KAJ7761534.1"/>
    </source>
</evidence>
<keyword evidence="5 12" id="KW-0812">Transmembrane</keyword>
<dbReference type="GO" id="GO:0005506">
    <property type="term" value="F:iron ion binding"/>
    <property type="evidence" value="ECO:0007669"/>
    <property type="project" value="InterPro"/>
</dbReference>
<proteinExistence type="inferred from homology"/>
<keyword evidence="11 12" id="KW-0472">Membrane</keyword>
<feature type="transmembrane region" description="Helical" evidence="12">
    <location>
        <begin position="6"/>
        <end position="25"/>
    </location>
</feature>
<evidence type="ECO:0008006" key="15">
    <source>
        <dbReference type="Google" id="ProtNLM"/>
    </source>
</evidence>
<keyword evidence="6" id="KW-0479">Metal-binding</keyword>
<comment type="cofactor">
    <cofactor evidence="1">
        <name>heme</name>
        <dbReference type="ChEBI" id="CHEBI:30413"/>
    </cofactor>
</comment>
<protein>
    <recommendedName>
        <fullName evidence="15">Cytochrome P450</fullName>
    </recommendedName>
</protein>
<name>A0AAD7JF94_9AGAR</name>
<evidence type="ECO:0000256" key="7">
    <source>
        <dbReference type="ARBA" id="ARBA00022989"/>
    </source>
</evidence>
<accession>A0AAD7JF94</accession>
<dbReference type="GO" id="GO:0004497">
    <property type="term" value="F:monooxygenase activity"/>
    <property type="evidence" value="ECO:0007669"/>
    <property type="project" value="UniProtKB-KW"/>
</dbReference>
<organism evidence="13 14">
    <name type="scientific">Mycena maculata</name>
    <dbReference type="NCBI Taxonomy" id="230809"/>
    <lineage>
        <taxon>Eukaryota</taxon>
        <taxon>Fungi</taxon>
        <taxon>Dikarya</taxon>
        <taxon>Basidiomycota</taxon>
        <taxon>Agaricomycotina</taxon>
        <taxon>Agaricomycetes</taxon>
        <taxon>Agaricomycetidae</taxon>
        <taxon>Agaricales</taxon>
        <taxon>Marasmiineae</taxon>
        <taxon>Mycenaceae</taxon>
        <taxon>Mycena</taxon>
    </lineage>
</organism>
<dbReference type="PANTHER" id="PTHR46300:SF2">
    <property type="entry name" value="CYTOCHROME P450 MONOOXYGENASE ALNH-RELATED"/>
    <property type="match status" value="1"/>
</dbReference>
<evidence type="ECO:0000256" key="2">
    <source>
        <dbReference type="ARBA" id="ARBA00004167"/>
    </source>
</evidence>
<evidence type="ECO:0000256" key="11">
    <source>
        <dbReference type="ARBA" id="ARBA00023136"/>
    </source>
</evidence>
<evidence type="ECO:0000313" key="14">
    <source>
        <dbReference type="Proteomes" id="UP001215280"/>
    </source>
</evidence>
<comment type="similarity">
    <text evidence="3">Belongs to the cytochrome P450 family.</text>
</comment>
<dbReference type="GO" id="GO:0016705">
    <property type="term" value="F:oxidoreductase activity, acting on paired donors, with incorporation or reduction of molecular oxygen"/>
    <property type="evidence" value="ECO:0007669"/>
    <property type="project" value="InterPro"/>
</dbReference>
<dbReference type="Gene3D" id="1.10.630.10">
    <property type="entry name" value="Cytochrome P450"/>
    <property type="match status" value="1"/>
</dbReference>
<dbReference type="GO" id="GO:0016020">
    <property type="term" value="C:membrane"/>
    <property type="evidence" value="ECO:0007669"/>
    <property type="project" value="UniProtKB-SubCell"/>
</dbReference>
<reference evidence="13" key="1">
    <citation type="submission" date="2023-03" db="EMBL/GenBank/DDBJ databases">
        <title>Massive genome expansion in bonnet fungi (Mycena s.s.) driven by repeated elements and novel gene families across ecological guilds.</title>
        <authorList>
            <consortium name="Lawrence Berkeley National Laboratory"/>
            <person name="Harder C.B."/>
            <person name="Miyauchi S."/>
            <person name="Viragh M."/>
            <person name="Kuo A."/>
            <person name="Thoen E."/>
            <person name="Andreopoulos B."/>
            <person name="Lu D."/>
            <person name="Skrede I."/>
            <person name="Drula E."/>
            <person name="Henrissat B."/>
            <person name="Morin E."/>
            <person name="Kohler A."/>
            <person name="Barry K."/>
            <person name="LaButti K."/>
            <person name="Morin E."/>
            <person name="Salamov A."/>
            <person name="Lipzen A."/>
            <person name="Mereny Z."/>
            <person name="Hegedus B."/>
            <person name="Baldrian P."/>
            <person name="Stursova M."/>
            <person name="Weitz H."/>
            <person name="Taylor A."/>
            <person name="Grigoriev I.V."/>
            <person name="Nagy L.G."/>
            <person name="Martin F."/>
            <person name="Kauserud H."/>
        </authorList>
    </citation>
    <scope>NUCLEOTIDE SEQUENCE</scope>
    <source>
        <strain evidence="13">CBHHK188m</strain>
    </source>
</reference>
<keyword evidence="14" id="KW-1185">Reference proteome</keyword>